<evidence type="ECO:0000256" key="5">
    <source>
        <dbReference type="SAM" id="Coils"/>
    </source>
</evidence>
<evidence type="ECO:0000256" key="2">
    <source>
        <dbReference type="ARBA" id="ARBA00023136"/>
    </source>
</evidence>
<dbReference type="Proteomes" id="UP001319827">
    <property type="component" value="Chromosome"/>
</dbReference>
<dbReference type="CDD" id="cd07185">
    <property type="entry name" value="OmpA_C-like"/>
    <property type="match status" value="1"/>
</dbReference>
<reference evidence="7 8" key="1">
    <citation type="journal article" date="2016" name="C (Basel)">
        <title>Selective Growth of and Electricity Production by Marine Exoelectrogenic Bacteria in Self-Aggregated Hydrogel of Microbially Reduced Graphene Oxide.</title>
        <authorList>
            <person name="Yoshida N."/>
            <person name="Goto Y."/>
            <person name="Miyata Y."/>
        </authorList>
    </citation>
    <scope>NUCLEOTIDE SEQUENCE [LARGE SCALE GENOMIC DNA]</scope>
    <source>
        <strain evidence="7 8">NIT-T3</strain>
    </source>
</reference>
<comment type="subcellular location">
    <subcellularLocation>
        <location evidence="1">Cell outer membrane</location>
    </subcellularLocation>
</comment>
<evidence type="ECO:0000313" key="8">
    <source>
        <dbReference type="Proteomes" id="UP001319827"/>
    </source>
</evidence>
<protein>
    <recommendedName>
        <fullName evidence="6">OmpA-like domain-containing protein</fullName>
    </recommendedName>
</protein>
<gene>
    <name evidence="7" type="ORF">DESUT3_38110</name>
</gene>
<dbReference type="InterPro" id="IPR006664">
    <property type="entry name" value="OMP_bac"/>
</dbReference>
<dbReference type="PROSITE" id="PS51123">
    <property type="entry name" value="OMPA_2"/>
    <property type="match status" value="1"/>
</dbReference>
<dbReference type="PANTHER" id="PTHR30329">
    <property type="entry name" value="STATOR ELEMENT OF FLAGELLAR MOTOR COMPLEX"/>
    <property type="match status" value="1"/>
</dbReference>
<feature type="domain" description="OmpA-like" evidence="6">
    <location>
        <begin position="370"/>
        <end position="488"/>
    </location>
</feature>
<dbReference type="InterPro" id="IPR036737">
    <property type="entry name" value="OmpA-like_sf"/>
</dbReference>
<dbReference type="EMBL" id="AP024355">
    <property type="protein sequence ID" value="BCR06742.1"/>
    <property type="molecule type" value="Genomic_DNA"/>
</dbReference>
<dbReference type="InterPro" id="IPR050330">
    <property type="entry name" value="Bact_OuterMem_StrucFunc"/>
</dbReference>
<dbReference type="InterPro" id="IPR006665">
    <property type="entry name" value="OmpA-like"/>
</dbReference>
<dbReference type="Gene3D" id="3.30.1330.60">
    <property type="entry name" value="OmpA-like domain"/>
    <property type="match status" value="1"/>
</dbReference>
<dbReference type="Pfam" id="PF00691">
    <property type="entry name" value="OmpA"/>
    <property type="match status" value="1"/>
</dbReference>
<feature type="coiled-coil region" evidence="5">
    <location>
        <begin position="312"/>
        <end position="346"/>
    </location>
</feature>
<evidence type="ECO:0000259" key="6">
    <source>
        <dbReference type="PROSITE" id="PS51123"/>
    </source>
</evidence>
<keyword evidence="2 4" id="KW-0472">Membrane</keyword>
<keyword evidence="3" id="KW-0998">Cell outer membrane</keyword>
<keyword evidence="8" id="KW-1185">Reference proteome</keyword>
<dbReference type="PRINTS" id="PR01021">
    <property type="entry name" value="OMPADOMAIN"/>
</dbReference>
<dbReference type="PROSITE" id="PS51257">
    <property type="entry name" value="PROKAR_LIPOPROTEIN"/>
    <property type="match status" value="1"/>
</dbReference>
<evidence type="ECO:0000256" key="4">
    <source>
        <dbReference type="PROSITE-ProRule" id="PRU00473"/>
    </source>
</evidence>
<sequence length="491" mass="54061">MVMSWRRIALVALAAAGLGLLGGCGKPPLSVEPVSLAQNPIEQIANLEKDLAVARNNQLHVLAPGWYAKAEESLNDAKRGLEKGDSVTDLLEKAAFGRANLQRAEEAAEVARTALADTIKAREQALAAGATSFGRDYQAVEDDFLELTEAIENDNLSKARKNKGAVTRAFDELELRAIKEQTLGEVRRLLSEAEKNGAKKIAPDTLAVAQQSLSEADAFITEQRYQKEKMQQLASQALFQARRLGGIMSQAELVKTLRPEEVALQNEELLYQITAKLNARDMRDEPFATQRQNILASIVSLQDDQQFLAGKLKEQQVVIEDYQQQLAKAEGRAREVEVARERLAREELFQRLFTEVQGFFAAEEAEVYKQGNNLIIRLKAIQFPVGKEVIMPNNYALLSKVRKAIRNFGEPDVVIEGHTDSTGSAALNAHLSQSRAEAVREYFLANSTLPAERITAVGYGSERPLASNESPEGRAVNRRIDVVIKPSGSAS</sequence>
<organism evidence="7 8">
    <name type="scientific">Desulfuromonas versatilis</name>
    <dbReference type="NCBI Taxonomy" id="2802975"/>
    <lineage>
        <taxon>Bacteria</taxon>
        <taxon>Pseudomonadati</taxon>
        <taxon>Thermodesulfobacteriota</taxon>
        <taxon>Desulfuromonadia</taxon>
        <taxon>Desulfuromonadales</taxon>
        <taxon>Desulfuromonadaceae</taxon>
        <taxon>Desulfuromonas</taxon>
    </lineage>
</organism>
<proteinExistence type="predicted"/>
<evidence type="ECO:0000256" key="3">
    <source>
        <dbReference type="ARBA" id="ARBA00023237"/>
    </source>
</evidence>
<reference evidence="7 8" key="2">
    <citation type="journal article" date="2021" name="Int. J. Syst. Evol. Microbiol.">
        <title>Isolation and Polyphasic Characterization of Desulfuromonas versatilis sp. Nov., an Electrogenic Bacteria Capable of Versatile Metabolism Isolated from a Graphene Oxide-Reducing Enrichment Culture.</title>
        <authorList>
            <person name="Xie L."/>
            <person name="Yoshida N."/>
            <person name="Ishii S."/>
            <person name="Meng L."/>
        </authorList>
    </citation>
    <scope>NUCLEOTIDE SEQUENCE [LARGE SCALE GENOMIC DNA]</scope>
    <source>
        <strain evidence="7 8">NIT-T3</strain>
    </source>
</reference>
<dbReference type="PANTHER" id="PTHR30329:SF21">
    <property type="entry name" value="LIPOPROTEIN YIAD-RELATED"/>
    <property type="match status" value="1"/>
</dbReference>
<evidence type="ECO:0000313" key="7">
    <source>
        <dbReference type="EMBL" id="BCR06742.1"/>
    </source>
</evidence>
<evidence type="ECO:0000256" key="1">
    <source>
        <dbReference type="ARBA" id="ARBA00004442"/>
    </source>
</evidence>
<accession>A0ABN6E3F6</accession>
<name>A0ABN6E3F6_9BACT</name>
<dbReference type="SUPFAM" id="SSF103088">
    <property type="entry name" value="OmpA-like"/>
    <property type="match status" value="1"/>
</dbReference>
<keyword evidence="5" id="KW-0175">Coiled coil</keyword>